<accession>A0A6J0K1W1</accession>
<dbReference type="OrthoDB" id="537706at2759"/>
<evidence type="ECO:0000313" key="2">
    <source>
        <dbReference type="RefSeq" id="XP_018441945.2"/>
    </source>
</evidence>
<dbReference type="GeneID" id="108813788"/>
<dbReference type="InterPro" id="IPR045287">
    <property type="entry name" value="PAB"/>
</dbReference>
<dbReference type="PANTHER" id="PTHR35115:SF7">
    <property type="entry name" value="CYCLIN DELTA-3"/>
    <property type="match status" value="1"/>
</dbReference>
<name>A0A6J0K1W1_RAPSA</name>
<keyword evidence="1" id="KW-1185">Reference proteome</keyword>
<sequence length="369" mass="41249">MRLLCTVRLYYHHIGRETNNTTIGKTEEMHCGAVVNGRNRRLILGVGRNFAARSFSSSSSPLSDHECFIKEVAKAEPPQHLNQLISIFTARGKSIVSPGAKQGLLPLTIPLVRMSPGSSIALLRWPTARPSMEMPVVEVQKHGVWFLANNVDQFIHRILVEEDISKPVESSQVIFDAAGEAGKKLYSKGDFARSELMDLDLYLLRKVGLFPDSLERKVIRHIENGDHVSALVAAEFYTKRGNFPGFARPFAFNAKVLLKLGRSLEAKDAARGALKSSWWTLGCRYEEIARIAELGEEQIVQYKEKVTGEGRQRDISRGKPRAQASYDEAGLLLDLASLEGTWDESLERVAQCYKDAGLNDMANFVLYRD</sequence>
<dbReference type="KEGG" id="rsz:108813788"/>
<proteinExistence type="predicted"/>
<evidence type="ECO:0000313" key="1">
    <source>
        <dbReference type="Proteomes" id="UP000504610"/>
    </source>
</evidence>
<reference evidence="1" key="1">
    <citation type="journal article" date="2019" name="Database">
        <title>The radish genome database (RadishGD): an integrated information resource for radish genomics.</title>
        <authorList>
            <person name="Yu H.J."/>
            <person name="Baek S."/>
            <person name="Lee Y.J."/>
            <person name="Cho A."/>
            <person name="Mun J.H."/>
        </authorList>
    </citation>
    <scope>NUCLEOTIDE SEQUENCE [LARGE SCALE GENOMIC DNA]</scope>
    <source>
        <strain evidence="1">cv. WK10039</strain>
    </source>
</reference>
<organism evidence="1 2">
    <name type="scientific">Raphanus sativus</name>
    <name type="common">Radish</name>
    <name type="synonym">Raphanus raphanistrum var. sativus</name>
    <dbReference type="NCBI Taxonomy" id="3726"/>
    <lineage>
        <taxon>Eukaryota</taxon>
        <taxon>Viridiplantae</taxon>
        <taxon>Streptophyta</taxon>
        <taxon>Embryophyta</taxon>
        <taxon>Tracheophyta</taxon>
        <taxon>Spermatophyta</taxon>
        <taxon>Magnoliopsida</taxon>
        <taxon>eudicotyledons</taxon>
        <taxon>Gunneridae</taxon>
        <taxon>Pentapetalae</taxon>
        <taxon>rosids</taxon>
        <taxon>malvids</taxon>
        <taxon>Brassicales</taxon>
        <taxon>Brassicaceae</taxon>
        <taxon>Brassiceae</taxon>
        <taxon>Raphanus</taxon>
    </lineage>
</organism>
<protein>
    <submittedName>
        <fullName evidence="2">LOW QUALITY PROTEIN: protein IN CHLOROPLAST ATPASE BIOGENESIS, chloroplastic</fullName>
    </submittedName>
</protein>
<dbReference type="RefSeq" id="XP_018441945.2">
    <property type="nucleotide sequence ID" value="XM_018586443.2"/>
</dbReference>
<gene>
    <name evidence="2" type="primary">LOC108813788</name>
</gene>
<reference evidence="2" key="2">
    <citation type="submission" date="2025-08" db="UniProtKB">
        <authorList>
            <consortium name="RefSeq"/>
        </authorList>
    </citation>
    <scope>IDENTIFICATION</scope>
    <source>
        <tissue evidence="2">Leaf</tissue>
    </source>
</reference>
<dbReference type="Proteomes" id="UP000504610">
    <property type="component" value="Chromosome 6"/>
</dbReference>
<dbReference type="AlphaFoldDB" id="A0A6J0K1W1"/>
<dbReference type="PANTHER" id="PTHR35115">
    <property type="entry name" value="CYCLIN DELTA-3"/>
    <property type="match status" value="1"/>
</dbReference>